<name>A0AAU7JN14_9HYPH</name>
<dbReference type="AlphaFoldDB" id="A0AAU7JN14"/>
<dbReference type="EMBL" id="CP157484">
    <property type="protein sequence ID" value="XBO41651.1"/>
    <property type="molecule type" value="Genomic_DNA"/>
</dbReference>
<evidence type="ECO:0000256" key="1">
    <source>
        <dbReference type="SAM" id="MobiDB-lite"/>
    </source>
</evidence>
<organism evidence="2">
    <name type="scientific">Alsobacter sp. KACC 23698</name>
    <dbReference type="NCBI Taxonomy" id="3149229"/>
    <lineage>
        <taxon>Bacteria</taxon>
        <taxon>Pseudomonadati</taxon>
        <taxon>Pseudomonadota</taxon>
        <taxon>Alphaproteobacteria</taxon>
        <taxon>Hyphomicrobiales</taxon>
        <taxon>Alsobacteraceae</taxon>
        <taxon>Alsobacter</taxon>
    </lineage>
</organism>
<sequence length="68" mass="7170">MPGRQPTPGGYIPGETPPAPPDPDEPDRGPTGPRDPYPVEDPPVIEPDAPGTEPDYLPGQPTDPGTRF</sequence>
<feature type="compositionally biased region" description="Pro residues" evidence="1">
    <location>
        <begin position="33"/>
        <end position="45"/>
    </location>
</feature>
<reference evidence="2" key="1">
    <citation type="submission" date="2024-05" db="EMBL/GenBank/DDBJ databases">
        <authorList>
            <person name="Kim S."/>
            <person name="Heo J."/>
            <person name="Choi H."/>
            <person name="Choi Y."/>
            <person name="Kwon S.-W."/>
            <person name="Kim Y."/>
        </authorList>
    </citation>
    <scope>NUCLEOTIDE SEQUENCE</scope>
    <source>
        <strain evidence="2">KACC 23698</strain>
    </source>
</reference>
<proteinExistence type="predicted"/>
<dbReference type="RefSeq" id="WP_406858505.1">
    <property type="nucleotide sequence ID" value="NZ_CP157484.1"/>
</dbReference>
<protein>
    <submittedName>
        <fullName evidence="2">Uncharacterized protein</fullName>
    </submittedName>
</protein>
<accession>A0AAU7JN14</accession>
<gene>
    <name evidence="2" type="ORF">ABEG18_01435</name>
</gene>
<evidence type="ECO:0000313" key="2">
    <source>
        <dbReference type="EMBL" id="XBO41651.1"/>
    </source>
</evidence>
<feature type="region of interest" description="Disordered" evidence="1">
    <location>
        <begin position="1"/>
        <end position="68"/>
    </location>
</feature>